<name>A0A165I394_XYLHT</name>
<feature type="compositionally biased region" description="Acidic residues" evidence="1">
    <location>
        <begin position="1345"/>
        <end position="1355"/>
    </location>
</feature>
<dbReference type="Pfam" id="PF24054">
    <property type="entry name" value="DUF7357"/>
    <property type="match status" value="1"/>
</dbReference>
<feature type="compositionally biased region" description="Polar residues" evidence="1">
    <location>
        <begin position="1250"/>
        <end position="1267"/>
    </location>
</feature>
<dbReference type="InParanoid" id="A0A165I394"/>
<feature type="compositionally biased region" description="Low complexity" evidence="1">
    <location>
        <begin position="510"/>
        <end position="531"/>
    </location>
</feature>
<feature type="region of interest" description="Disordered" evidence="1">
    <location>
        <begin position="142"/>
        <end position="592"/>
    </location>
</feature>
<accession>A0A165I394</accession>
<evidence type="ECO:0000313" key="3">
    <source>
        <dbReference type="EMBL" id="KZF24313.1"/>
    </source>
</evidence>
<feature type="region of interest" description="Disordered" evidence="1">
    <location>
        <begin position="975"/>
        <end position="1000"/>
    </location>
</feature>
<feature type="compositionally biased region" description="Low complexity" evidence="1">
    <location>
        <begin position="415"/>
        <end position="427"/>
    </location>
</feature>
<feature type="compositionally biased region" description="Low complexity" evidence="1">
    <location>
        <begin position="446"/>
        <end position="457"/>
    </location>
</feature>
<feature type="region of interest" description="Disordered" evidence="1">
    <location>
        <begin position="1309"/>
        <end position="1424"/>
    </location>
</feature>
<feature type="compositionally biased region" description="Acidic residues" evidence="1">
    <location>
        <begin position="182"/>
        <end position="212"/>
    </location>
</feature>
<organism evidence="3 4">
    <name type="scientific">Xylona heveae (strain CBS 132557 / TC161)</name>
    <dbReference type="NCBI Taxonomy" id="1328760"/>
    <lineage>
        <taxon>Eukaryota</taxon>
        <taxon>Fungi</taxon>
        <taxon>Dikarya</taxon>
        <taxon>Ascomycota</taxon>
        <taxon>Pezizomycotina</taxon>
        <taxon>Xylonomycetes</taxon>
        <taxon>Xylonales</taxon>
        <taxon>Xylonaceae</taxon>
        <taxon>Xylona</taxon>
    </lineage>
</organism>
<feature type="compositionally biased region" description="Acidic residues" evidence="1">
    <location>
        <begin position="431"/>
        <end position="445"/>
    </location>
</feature>
<feature type="compositionally biased region" description="Basic and acidic residues" evidence="1">
    <location>
        <begin position="1063"/>
        <end position="1083"/>
    </location>
</feature>
<dbReference type="OrthoDB" id="5368821at2759"/>
<reference evidence="3 4" key="1">
    <citation type="journal article" date="2016" name="Fungal Biol.">
        <title>The genome of Xylona heveae provides a window into fungal endophytism.</title>
        <authorList>
            <person name="Gazis R."/>
            <person name="Kuo A."/>
            <person name="Riley R."/>
            <person name="LaButti K."/>
            <person name="Lipzen A."/>
            <person name="Lin J."/>
            <person name="Amirebrahimi M."/>
            <person name="Hesse C.N."/>
            <person name="Spatafora J.W."/>
            <person name="Henrissat B."/>
            <person name="Hainaut M."/>
            <person name="Grigoriev I.V."/>
            <person name="Hibbett D.S."/>
        </authorList>
    </citation>
    <scope>NUCLEOTIDE SEQUENCE [LARGE SCALE GENOMIC DNA]</scope>
    <source>
        <strain evidence="3 4">TC161</strain>
    </source>
</reference>
<keyword evidence="4" id="KW-1185">Reference proteome</keyword>
<feature type="compositionally biased region" description="Basic and acidic residues" evidence="1">
    <location>
        <begin position="991"/>
        <end position="1000"/>
    </location>
</feature>
<feature type="compositionally biased region" description="Basic and acidic residues" evidence="1">
    <location>
        <begin position="576"/>
        <end position="592"/>
    </location>
</feature>
<feature type="compositionally biased region" description="Polar residues" evidence="1">
    <location>
        <begin position="626"/>
        <end position="642"/>
    </location>
</feature>
<feature type="compositionally biased region" description="Polar residues" evidence="1">
    <location>
        <begin position="290"/>
        <end position="304"/>
    </location>
</feature>
<feature type="region of interest" description="Disordered" evidence="1">
    <location>
        <begin position="617"/>
        <end position="689"/>
    </location>
</feature>
<feature type="compositionally biased region" description="Basic residues" evidence="1">
    <location>
        <begin position="731"/>
        <end position="742"/>
    </location>
</feature>
<feature type="compositionally biased region" description="Low complexity" evidence="1">
    <location>
        <begin position="1398"/>
        <end position="1412"/>
    </location>
</feature>
<feature type="compositionally biased region" description="Basic and acidic residues" evidence="1">
    <location>
        <begin position="668"/>
        <end position="685"/>
    </location>
</feature>
<feature type="compositionally biased region" description="Basic and acidic residues" evidence="1">
    <location>
        <begin position="218"/>
        <end position="264"/>
    </location>
</feature>
<feature type="region of interest" description="Disordered" evidence="1">
    <location>
        <begin position="1126"/>
        <end position="1282"/>
    </location>
</feature>
<feature type="compositionally biased region" description="Polar residues" evidence="1">
    <location>
        <begin position="1134"/>
        <end position="1146"/>
    </location>
</feature>
<feature type="domain" description="DUF7357" evidence="2">
    <location>
        <begin position="1"/>
        <end position="136"/>
    </location>
</feature>
<evidence type="ECO:0000259" key="2">
    <source>
        <dbReference type="Pfam" id="PF24054"/>
    </source>
</evidence>
<feature type="compositionally biased region" description="Acidic residues" evidence="1">
    <location>
        <begin position="471"/>
        <end position="482"/>
    </location>
</feature>
<feature type="region of interest" description="Disordered" evidence="1">
    <location>
        <begin position="1027"/>
        <end position="1094"/>
    </location>
</feature>
<proteinExistence type="predicted"/>
<dbReference type="Proteomes" id="UP000076632">
    <property type="component" value="Unassembled WGS sequence"/>
</dbReference>
<evidence type="ECO:0000313" key="4">
    <source>
        <dbReference type="Proteomes" id="UP000076632"/>
    </source>
</evidence>
<gene>
    <name evidence="3" type="ORF">L228DRAFT_245223</name>
</gene>
<feature type="compositionally biased region" description="Polar residues" evidence="1">
    <location>
        <begin position="1027"/>
        <end position="1043"/>
    </location>
</feature>
<sequence>MRLRLSIHRNGLPVTNVLWTVGQTASYVAATANTTISQLLDNVNEIIPLESEEWGLEDYVVEVRGFECLHFCELGSVLKDEDEVTIRPLQSTDLRFRKLSGRHQIAHDGKHLIDGVAFGRPFLRIAPRPAINIPPRKRRRLLSEEEGRDAREEIETLQPQLLLRAASDDADENGDSDKENDADYVPGIDEDEEEDSDGDVLEHEEEALEDGEASYPVARDRIGESSERSLRLDGTGERERGTSRRSERRTRFLLEQERPSEAPTERQSYTPGEYENPLLDYFASAGNPAPESSNTWPESESVTVSRIRPAKHVSNTPSGPTERSDAPILTSPVDIKVELNTAESSEDEHEAMDYDSENSESESEPADLRRGISGKSSEESSEKSSESSSEDSSDDSSEDSSDDPSDREILPGARDWSASSDSSSSDQTSDEREDDVEDDGDDDDSSSSNASNSSSDSSSEESDSSSATSSSDEDSSGSEPEEISSHEPGQRSATSVPVGDSMTAQHIANAPKTLVTKPPTTTATSVPPGSGRPETRKRNQRRRDHFKIESLKAQGLLPHNAGRRELAEYISNGALDSEKVSSKDEISAQKSREAAEFEAKRQQLLLALASGGIEVDQPRRRMEQAETGSPQERVTSYQPTHPSHSRVEEAESATIERPAHLGEAPEALQRKTKVDVAGSRTRDDIHDDEESWKDKISMMAVECCEDGIELSAPPFPFVQRWDPQQQLNNRRNNRSKNKRRKRNYDQYYEDEAQDYNYDNQGYDYEDQEYYYGDEEYLAAEPELNYDDEPYEENAAAAGAIGVDRRVETEVNDQIMRDTEADARHALRSEEAEDDLPPLPSDLSTLKHFTLEEAVPGAVIAFRQLTVSQATNWEPKITDIRTARIDTSTDGMLELTLAKRDTPRKNKSFDNETGKRIFGRFEMPYSDNEDDNEGYMEVSYDELMDPKLVREAGSGSIVGNGQEANKLYQGPSAEVFTEHTESNQQPSQPEHPVGRPKEHVRSKALQLIRDAGFRTSLGSEVESVIRNYGTTSTNNPANTISTPLRNDGPGSVSPRFHGIGSSPPRDESNDETPRAQAPRSRERLPSSNGPASIIDLYGVSSPTRAIPSATEASAADQQRQSFDHNISFETAPEGPSNNGDTSTTSHTLVGEQDRPDSENEFPEVEDILSSAKSSFESIKREAADSPARGSPTANRVSESRAMSESGSAAVSDTSLKHMSAIAALKRKSETAAKPAKKRGRPRNDQAETPLAQASTSQLPRAGTSTQSSSRKESLAADSDENDFDVAVGMDFGLGADTEDPAAAPFSKQLAENTLNNNNLPPPSSAPPASAYTIDLTLSSDPPAPADDNDNESDENYNSELGLPAGEGWVRKRKARSVQPYGFSSSQPVIGSAHTRRTTRQASAAAAATYPTAGGSTGVGKRKRFT</sequence>
<dbReference type="EMBL" id="KV407456">
    <property type="protein sequence ID" value="KZF24313.1"/>
    <property type="molecule type" value="Genomic_DNA"/>
</dbReference>
<feature type="compositionally biased region" description="Basic and acidic residues" evidence="1">
    <location>
        <begin position="366"/>
        <end position="385"/>
    </location>
</feature>
<feature type="compositionally biased region" description="Basic and acidic residues" evidence="1">
    <location>
        <begin position="142"/>
        <end position="154"/>
    </location>
</feature>
<dbReference type="InterPro" id="IPR055781">
    <property type="entry name" value="DUF7357"/>
</dbReference>
<dbReference type="OMA" id="HLIIQRH"/>
<protein>
    <recommendedName>
        <fullName evidence="2">DUF7357 domain-containing protein</fullName>
    </recommendedName>
</protein>
<feature type="compositionally biased region" description="Acidic residues" evidence="1">
    <location>
        <begin position="388"/>
        <end position="403"/>
    </location>
</feature>
<feature type="compositionally biased region" description="Acidic residues" evidence="1">
    <location>
        <begin position="344"/>
        <end position="365"/>
    </location>
</feature>
<dbReference type="RefSeq" id="XP_018189868.1">
    <property type="nucleotide sequence ID" value="XM_018332113.1"/>
</dbReference>
<feature type="compositionally biased region" description="Polar residues" evidence="1">
    <location>
        <begin position="1190"/>
        <end position="1212"/>
    </location>
</feature>
<feature type="region of interest" description="Disordered" evidence="1">
    <location>
        <begin position="724"/>
        <end position="746"/>
    </location>
</feature>
<dbReference type="STRING" id="1328760.A0A165I394"/>
<evidence type="ECO:0000256" key="1">
    <source>
        <dbReference type="SAM" id="MobiDB-lite"/>
    </source>
</evidence>
<dbReference type="GeneID" id="28897250"/>